<evidence type="ECO:0000313" key="1">
    <source>
        <dbReference type="EMBL" id="EGI62188.1"/>
    </source>
</evidence>
<gene>
    <name evidence="1" type="ORF">G5I_09492</name>
</gene>
<organism evidence="2">
    <name type="scientific">Acromyrmex echinatior</name>
    <name type="common">Panamanian leafcutter ant</name>
    <name type="synonym">Acromyrmex octospinosus echinatior</name>
    <dbReference type="NCBI Taxonomy" id="103372"/>
    <lineage>
        <taxon>Eukaryota</taxon>
        <taxon>Metazoa</taxon>
        <taxon>Ecdysozoa</taxon>
        <taxon>Arthropoda</taxon>
        <taxon>Hexapoda</taxon>
        <taxon>Insecta</taxon>
        <taxon>Pterygota</taxon>
        <taxon>Neoptera</taxon>
        <taxon>Endopterygota</taxon>
        <taxon>Hymenoptera</taxon>
        <taxon>Apocrita</taxon>
        <taxon>Aculeata</taxon>
        <taxon>Formicoidea</taxon>
        <taxon>Formicidae</taxon>
        <taxon>Myrmicinae</taxon>
        <taxon>Acromyrmex</taxon>
    </lineage>
</organism>
<name>F4WUD3_ACREC</name>
<sequence>MKMRQYEHCENLKWPWILEDSWSNVQQRIPSGFPAVKTGRTSFNDRTSFATVIQLKGGLSRKRSGSSDGRNSWKEKRQASFLKQKILRINQECLPKKDSKGHKQAVIPHPTQLQVDVYSRLPGIACSLQSPLGFPFFVPVAHPSSNPALFDRSVVQRRDDDTVATTANTRAALTGTISRGPVYAAYAFLFFTHEVAASNCGVNERAFQQRKLERNLEFVRTHRQNAITENSSVIRKHSTWFNQLPTVDRIFIDVGAIKALRIMEMYSRDMSAEAFYRGG</sequence>
<proteinExistence type="predicted"/>
<keyword evidence="2" id="KW-1185">Reference proteome</keyword>
<dbReference type="EMBL" id="GL888356">
    <property type="protein sequence ID" value="EGI62188.1"/>
    <property type="molecule type" value="Genomic_DNA"/>
</dbReference>
<dbReference type="Proteomes" id="UP000007755">
    <property type="component" value="Unassembled WGS sequence"/>
</dbReference>
<reference evidence="1" key="1">
    <citation type="submission" date="2011-02" db="EMBL/GenBank/DDBJ databases">
        <title>The genome of the leaf-cutting ant Acromyrmex echinatior suggests key adaptations to social evolution and fungus farming.</title>
        <authorList>
            <person name="Nygaard S."/>
            <person name="Zhang G."/>
        </authorList>
    </citation>
    <scope>NUCLEOTIDE SEQUENCE</scope>
</reference>
<evidence type="ECO:0000313" key="2">
    <source>
        <dbReference type="Proteomes" id="UP000007755"/>
    </source>
</evidence>
<accession>F4WUD3</accession>
<dbReference type="InParanoid" id="F4WUD3"/>
<dbReference type="AlphaFoldDB" id="F4WUD3"/>
<protein>
    <submittedName>
        <fullName evidence="1">Uncharacterized protein</fullName>
    </submittedName>
</protein>